<feature type="transmembrane region" description="Helical" evidence="9">
    <location>
        <begin position="592"/>
        <end position="609"/>
    </location>
</feature>
<evidence type="ECO:0000256" key="10">
    <source>
        <dbReference type="HAMAP-Rule" id="MF_01464"/>
    </source>
</evidence>
<evidence type="ECO:0000259" key="13">
    <source>
        <dbReference type="Pfam" id="PF21760"/>
    </source>
</evidence>
<comment type="subunit">
    <text evidence="10">Forms a complex with SecD. Part of the essential Sec protein translocation apparatus which comprises SecA, SecYEG and auxiliary proteins SecDF. Other proteins may also be involved.</text>
</comment>
<evidence type="ECO:0000256" key="7">
    <source>
        <dbReference type="ARBA" id="ARBA00023010"/>
    </source>
</evidence>
<dbReference type="Gene3D" id="3.30.1360.200">
    <property type="match status" value="1"/>
</dbReference>
<dbReference type="InterPro" id="IPR054384">
    <property type="entry name" value="SecDF_P1_head"/>
</dbReference>
<dbReference type="Gene3D" id="1.20.1640.10">
    <property type="entry name" value="Multidrug efflux transporter AcrB transmembrane domain"/>
    <property type="match status" value="2"/>
</dbReference>
<keyword evidence="2 9" id="KW-0813">Transport</keyword>
<evidence type="ECO:0000256" key="9">
    <source>
        <dbReference type="HAMAP-Rule" id="MF_01463"/>
    </source>
</evidence>
<feature type="domain" description="Protein export membrane protein SecD/SecF C-terminal" evidence="12">
    <location>
        <begin position="269"/>
        <end position="436"/>
    </location>
</feature>
<feature type="transmembrane region" description="Helical" evidence="9">
    <location>
        <begin position="719"/>
        <end position="743"/>
    </location>
</feature>
<accession>A0A6G3R0C6</accession>
<dbReference type="FunFam" id="3.30.70.3400:FF:000004">
    <property type="entry name" value="Multifunctional fusion protein"/>
    <property type="match status" value="1"/>
</dbReference>
<dbReference type="InterPro" id="IPR048631">
    <property type="entry name" value="SecD_1st"/>
</dbReference>
<feature type="transmembrane region" description="Helical" evidence="9">
    <location>
        <begin position="643"/>
        <end position="664"/>
    </location>
</feature>
<feature type="transmembrane region" description="Helical" evidence="9">
    <location>
        <begin position="413"/>
        <end position="437"/>
    </location>
</feature>
<comment type="subcellular location">
    <subcellularLocation>
        <location evidence="1 9">Cell membrane</location>
        <topology evidence="1 9">Multi-pass membrane protein</topology>
    </subcellularLocation>
</comment>
<sequence>MCRWRHQVKSSTAKSSNRIRAFFAFAVVALAVFVAVTVPVRLGLDLRGGTQIVLETRSTETTKADAAATDRALEVLRGRVDALGVAEPSIVRSGENRIIVELPGLQDPRKAADVLGQTAQLSVHPVLGAETGEVQTKPDDKGERVLADEDGQRLRLAPAKMTGEDVKDAEAGLDQQNAAGWFVSVDFKNDKDWANLTGEAACNPEGDPKRRVAIVLDDKIISSPQVHPSVACKVGITGGTTQITGSFSSDDAKELALLIKGGALPVPVETVEQRTVGPTLGAEAIEASAWAALVGTALTALFIIVVYRLMGLIATVALACYGVISYAGLAALGATLTLPGLAGFVLAIGMAVDANVLVFERAREEYSSRNRASSRSALTAGFKGAFSAIADSNVTTLIAAALLFFLASGPVKGFGVTLGIGVIASMISALVITRVLADFAVRRRWVHRRPQVTGLASIGRVREYLTRRNPQLMRNPRRWLLVSALVLVVAGSGIVVRGLNFGVEFTGGRLIEYSTTQTVDPDDARSALADAGFPQAVVQSSGDNQLTVRTEELTNQEAVKVQEAIDKVGDGAEKVRDELIGPSLGDELRRNALIALGLALAAQLVYLAFRFRWMFGTGAVSALAHDVIILTGIFAWLGKPIDGVFLAALLTVIGYSVNDSVVVFDRIRELWRKDGKAPLGDVTNLAILQTVPRTVNTGIGVLFILFALALLGGDSLTDFALALLIGMLVGTYSSVLTASPLAIELDAYARRRGKGGGSRGRGKGRGGSGHGKSGIGEPRSGGRSRAGSPGK</sequence>
<dbReference type="InterPro" id="IPR022813">
    <property type="entry name" value="SecD/SecF_arch_bac"/>
</dbReference>
<dbReference type="PANTHER" id="PTHR30081">
    <property type="entry name" value="PROTEIN-EXPORT MEMBRANE PROTEIN SEC"/>
    <property type="match status" value="1"/>
</dbReference>
<feature type="compositionally biased region" description="Gly residues" evidence="11">
    <location>
        <begin position="765"/>
        <end position="774"/>
    </location>
</feature>
<feature type="domain" description="Protein translocase subunit SecDF P1" evidence="13">
    <location>
        <begin position="70"/>
        <end position="126"/>
    </location>
</feature>
<dbReference type="InterPro" id="IPR005665">
    <property type="entry name" value="SecF_bac"/>
</dbReference>
<dbReference type="InterPro" id="IPR022646">
    <property type="entry name" value="SecD/SecF_CS"/>
</dbReference>
<keyword evidence="6 9" id="KW-1133">Transmembrane helix</keyword>
<comment type="caution">
    <text evidence="15">The sequence shown here is derived from an EMBL/GenBank/DDBJ whole genome shotgun (WGS) entry which is preliminary data.</text>
</comment>
<dbReference type="HAMAP" id="MF_01463_B">
    <property type="entry name" value="SecD_B"/>
    <property type="match status" value="1"/>
</dbReference>
<evidence type="ECO:0000256" key="8">
    <source>
        <dbReference type="ARBA" id="ARBA00023136"/>
    </source>
</evidence>
<evidence type="ECO:0000256" key="3">
    <source>
        <dbReference type="ARBA" id="ARBA00022475"/>
    </source>
</evidence>
<feature type="transmembrane region" description="Helical" evidence="9">
    <location>
        <begin position="21"/>
        <end position="44"/>
    </location>
</feature>
<organism evidence="15">
    <name type="scientific">Streptomyces sp. SID14436</name>
    <dbReference type="NCBI Taxonomy" id="2706070"/>
    <lineage>
        <taxon>Bacteria</taxon>
        <taxon>Bacillati</taxon>
        <taxon>Actinomycetota</taxon>
        <taxon>Actinomycetes</taxon>
        <taxon>Kitasatosporales</taxon>
        <taxon>Streptomycetaceae</taxon>
        <taxon>Streptomyces</taxon>
    </lineage>
</organism>
<dbReference type="Pfam" id="PF21760">
    <property type="entry name" value="SecD_1st"/>
    <property type="match status" value="1"/>
</dbReference>
<dbReference type="FunFam" id="1.20.1640.10:FF:000044">
    <property type="entry name" value="Multifunctional fusion protein"/>
    <property type="match status" value="1"/>
</dbReference>
<dbReference type="InterPro" id="IPR048634">
    <property type="entry name" value="SecD_SecF_C"/>
</dbReference>
<dbReference type="HAMAP" id="MF_01464_B">
    <property type="entry name" value="SecF_B"/>
    <property type="match status" value="1"/>
</dbReference>
<proteinExistence type="inferred from homology"/>
<dbReference type="NCBIfam" id="TIGR00916">
    <property type="entry name" value="2A0604s01"/>
    <property type="match status" value="2"/>
</dbReference>
<feature type="transmembrane region" description="Helical" evidence="9">
    <location>
        <begin position="695"/>
        <end position="713"/>
    </location>
</feature>
<dbReference type="PANTHER" id="PTHR30081:SF1">
    <property type="entry name" value="PROTEIN TRANSLOCASE SUBUNIT SECD"/>
    <property type="match status" value="1"/>
</dbReference>
<protein>
    <recommendedName>
        <fullName evidence="9 10">Multifunctional fusion protein</fullName>
    </recommendedName>
    <domain>
        <recommendedName>
            <fullName evidence="9">Protein translocase subunit SecD</fullName>
        </recommendedName>
    </domain>
    <domain>
        <recommendedName>
            <fullName evidence="10">Protein-export membrane protein SecF</fullName>
        </recommendedName>
    </domain>
</protein>
<keyword evidence="7 9" id="KW-0811">Translocation</keyword>
<evidence type="ECO:0000256" key="6">
    <source>
        <dbReference type="ARBA" id="ARBA00022989"/>
    </source>
</evidence>
<dbReference type="NCBIfam" id="NF009583">
    <property type="entry name" value="PRK13024.1-3"/>
    <property type="match status" value="1"/>
</dbReference>
<comment type="caution">
    <text evidence="9">Lacks conserved residue(s) required for the propagation of feature annotation.</text>
</comment>
<comment type="similarity">
    <text evidence="10">Belongs to the SecD/SecF family. SecF subfamily.</text>
</comment>
<dbReference type="NCBIfam" id="TIGR01129">
    <property type="entry name" value="secD"/>
    <property type="match status" value="1"/>
</dbReference>
<evidence type="ECO:0000259" key="12">
    <source>
        <dbReference type="Pfam" id="PF02355"/>
    </source>
</evidence>
<feature type="transmembrane region" description="Helical" evidence="9">
    <location>
        <begin position="312"/>
        <end position="334"/>
    </location>
</feature>
<dbReference type="GO" id="GO:0065002">
    <property type="term" value="P:intracellular protein transmembrane transport"/>
    <property type="evidence" value="ECO:0007669"/>
    <property type="project" value="UniProtKB-UniRule"/>
</dbReference>
<comment type="function">
    <text evidence="9">Part of the Sec protein translocase complex. Interacts with the SecYEG preprotein conducting channel. SecDF uses the proton motive force (PMF) to complete protein translocation after the ATP-dependent function of SecA.</text>
</comment>
<dbReference type="GO" id="GO:0043952">
    <property type="term" value="P:protein transport by the Sec complex"/>
    <property type="evidence" value="ECO:0007669"/>
    <property type="project" value="UniProtKB-UniRule"/>
</dbReference>
<evidence type="ECO:0000256" key="11">
    <source>
        <dbReference type="SAM" id="MobiDB-lite"/>
    </source>
</evidence>
<dbReference type="InterPro" id="IPR005791">
    <property type="entry name" value="SecD"/>
</dbReference>
<evidence type="ECO:0000259" key="14">
    <source>
        <dbReference type="Pfam" id="PF22599"/>
    </source>
</evidence>
<dbReference type="GO" id="GO:0006605">
    <property type="term" value="P:protein targeting"/>
    <property type="evidence" value="ECO:0007669"/>
    <property type="project" value="UniProtKB-UniRule"/>
</dbReference>
<name>A0A6G3R0C6_9ACTN</name>
<feature type="compositionally biased region" description="Basic residues" evidence="11">
    <location>
        <begin position="752"/>
        <end position="764"/>
    </location>
</feature>
<dbReference type="Pfam" id="PF02355">
    <property type="entry name" value="SecD_SecF_C"/>
    <property type="match status" value="2"/>
</dbReference>
<feature type="transmembrane region" description="Helical" evidence="9">
    <location>
        <begin position="287"/>
        <end position="307"/>
    </location>
</feature>
<dbReference type="GO" id="GO:0005886">
    <property type="term" value="C:plasma membrane"/>
    <property type="evidence" value="ECO:0007669"/>
    <property type="project" value="UniProtKB-SubCell"/>
</dbReference>
<comment type="subunit">
    <text evidence="9">Forms a complex with SecF. Part of the essential Sec protein translocation apparatus which comprises SecA, SecYEG and auxiliary proteins SecDF. Other proteins may also be involved.</text>
</comment>
<feature type="transmembrane region" description="Helical" evidence="9">
    <location>
        <begin position="340"/>
        <end position="359"/>
    </location>
</feature>
<dbReference type="PRINTS" id="PR01755">
    <property type="entry name" value="SECFTRNLCASE"/>
</dbReference>
<feature type="transmembrane region" description="Helical" evidence="9">
    <location>
        <begin position="479"/>
        <end position="499"/>
    </location>
</feature>
<keyword evidence="4 9" id="KW-0812">Transmembrane</keyword>
<dbReference type="GO" id="GO:0015450">
    <property type="term" value="F:protein-transporting ATPase activity"/>
    <property type="evidence" value="ECO:0007669"/>
    <property type="project" value="InterPro"/>
</dbReference>
<feature type="compositionally biased region" description="Low complexity" evidence="11">
    <location>
        <begin position="781"/>
        <end position="791"/>
    </location>
</feature>
<dbReference type="InterPro" id="IPR022645">
    <property type="entry name" value="SecD/SecF_bac"/>
</dbReference>
<feature type="transmembrane region" description="Helical" evidence="9">
    <location>
        <begin position="616"/>
        <end position="637"/>
    </location>
</feature>
<feature type="domain" description="Protein export membrane protein SecD/SecF C-terminal" evidence="12">
    <location>
        <begin position="561"/>
        <end position="745"/>
    </location>
</feature>
<dbReference type="AlphaFoldDB" id="A0A6G3R0C6"/>
<evidence type="ECO:0000256" key="1">
    <source>
        <dbReference type="ARBA" id="ARBA00004651"/>
    </source>
</evidence>
<keyword evidence="8 9" id="KW-0472">Membrane</keyword>
<keyword evidence="3 9" id="KW-1003">Cell membrane</keyword>
<dbReference type="Gene3D" id="3.30.70.3400">
    <property type="match status" value="1"/>
</dbReference>
<dbReference type="SUPFAM" id="SSF82866">
    <property type="entry name" value="Multidrug efflux transporter AcrB transmembrane domain"/>
    <property type="match status" value="2"/>
</dbReference>
<reference evidence="15" key="1">
    <citation type="submission" date="2020-01" db="EMBL/GenBank/DDBJ databases">
        <title>Insect and environment-associated Actinomycetes.</title>
        <authorList>
            <person name="Currrie C."/>
            <person name="Chevrette M."/>
            <person name="Carlson C."/>
            <person name="Stubbendieck R."/>
            <person name="Wendt-Pienkowski E."/>
        </authorList>
    </citation>
    <scope>NUCLEOTIDE SEQUENCE</scope>
    <source>
        <strain evidence="15">SID14436</strain>
    </source>
</reference>
<dbReference type="EMBL" id="JAAGMD010000686">
    <property type="protein sequence ID" value="NEA89198.1"/>
    <property type="molecule type" value="Genomic_DNA"/>
</dbReference>
<dbReference type="Pfam" id="PF22599">
    <property type="entry name" value="SecDF_P1_head"/>
    <property type="match status" value="1"/>
</dbReference>
<evidence type="ECO:0000256" key="2">
    <source>
        <dbReference type="ARBA" id="ARBA00022448"/>
    </source>
</evidence>
<gene>
    <name evidence="9 15" type="primary">secD</name>
    <name evidence="10" type="synonym">secF</name>
    <name evidence="15" type="ORF">G3I53_24915</name>
</gene>
<evidence type="ECO:0000256" key="4">
    <source>
        <dbReference type="ARBA" id="ARBA00022692"/>
    </source>
</evidence>
<feature type="domain" description="SecDF P1 head subdomain" evidence="14">
    <location>
        <begin position="147"/>
        <end position="266"/>
    </location>
</feature>
<evidence type="ECO:0000256" key="5">
    <source>
        <dbReference type="ARBA" id="ARBA00022927"/>
    </source>
</evidence>
<feature type="region of interest" description="Disordered" evidence="11">
    <location>
        <begin position="752"/>
        <end position="791"/>
    </location>
</feature>
<comment type="similarity">
    <text evidence="9">Belongs to the SecD/SecF family. SecD subfamily.</text>
</comment>
<feature type="transmembrane region" description="Helical" evidence="9">
    <location>
        <begin position="380"/>
        <end position="407"/>
    </location>
</feature>
<evidence type="ECO:0000313" key="15">
    <source>
        <dbReference type="EMBL" id="NEA89198.1"/>
    </source>
</evidence>
<keyword evidence="5 9" id="KW-0653">Protein transport</keyword>
<dbReference type="Pfam" id="PF07549">
    <property type="entry name" value="Sec_GG"/>
    <property type="match status" value="2"/>
</dbReference>
<dbReference type="InterPro" id="IPR055344">
    <property type="entry name" value="SecD_SecF_C_bact"/>
</dbReference>
<dbReference type="NCBIfam" id="TIGR00966">
    <property type="entry name" value="transloc_SecF"/>
    <property type="match status" value="1"/>
</dbReference>